<sequence length="418" mass="47815">MLVNQCLLTVATFCCLYQSNIIVTAKSKTGVYYTDNGVQTIKQDLISVEERNEIEQEILTMFGVPKKPRRFPKNLEGSAPQFMFDVYQSLQHEGLHDRKTRSVSEIGQYDDRTVQESDIIITLYLSNHSPMSNVRHEHGKQILFELNDVPSEESHIITSAEVHLYQSGTLNSIKNYSVTLYKVLILNSGEKELEYVDSQNTTTDYEGWLRFNTTGVLTSWIHSYPNSGLYVSVHSLGNEDHEVKPEEIGMVTWANKNQLSESKKPFMVVYLKSRNDGVIIGSPSLQKHYRRRRKTIESSSNINPLQNIQDGFQSRSCQIQTLYVNFRDLDWQDWIIAPDGYSAYYCTGECNFPLNAHMNATNHAIVQTLVHLSRPLHIPKPCCAPNKMGQQAVLFFLEDNNVILKKYKNMIVKSCGCH</sequence>
<keyword evidence="4" id="KW-0964">Secreted</keyword>
<gene>
    <name evidence="12" type="ORF">CINCED_3A012652</name>
</gene>
<dbReference type="InterPro" id="IPR001111">
    <property type="entry name" value="TGF-b_propeptide"/>
</dbReference>
<keyword evidence="7" id="KW-1015">Disulfide bond</keyword>
<dbReference type="Pfam" id="PF00019">
    <property type="entry name" value="TGF_beta"/>
    <property type="match status" value="1"/>
</dbReference>
<keyword evidence="3" id="KW-0202">Cytokine</keyword>
<dbReference type="Gene3D" id="2.60.120.970">
    <property type="match status" value="1"/>
</dbReference>
<evidence type="ECO:0000256" key="9">
    <source>
        <dbReference type="RuleBase" id="RU000354"/>
    </source>
</evidence>
<evidence type="ECO:0000256" key="8">
    <source>
        <dbReference type="ARBA" id="ARBA00023180"/>
    </source>
</evidence>
<dbReference type="PANTHER" id="PTHR11848:SF310">
    <property type="entry name" value="PROTEIN 60A-RELATED"/>
    <property type="match status" value="1"/>
</dbReference>
<dbReference type="AlphaFoldDB" id="A0A5E4MA91"/>
<keyword evidence="6 9" id="KW-0339">Growth factor</keyword>
<dbReference type="FunFam" id="2.10.90.10:FF:000003">
    <property type="entry name" value="Bone morphogenetic protein 5"/>
    <property type="match status" value="1"/>
</dbReference>
<dbReference type="Gene3D" id="2.10.90.10">
    <property type="entry name" value="Cystine-knot cytokines"/>
    <property type="match status" value="1"/>
</dbReference>
<dbReference type="GO" id="GO:0005615">
    <property type="term" value="C:extracellular space"/>
    <property type="evidence" value="ECO:0007669"/>
    <property type="project" value="UniProtKB-KW"/>
</dbReference>
<dbReference type="PANTHER" id="PTHR11848">
    <property type="entry name" value="TGF-BETA FAMILY"/>
    <property type="match status" value="1"/>
</dbReference>
<dbReference type="InterPro" id="IPR017948">
    <property type="entry name" value="TGFb_CS"/>
</dbReference>
<accession>A0A5E4MA91</accession>
<evidence type="ECO:0000259" key="11">
    <source>
        <dbReference type="PROSITE" id="PS51362"/>
    </source>
</evidence>
<dbReference type="InterPro" id="IPR015615">
    <property type="entry name" value="TGF-beta-rel"/>
</dbReference>
<dbReference type="Proteomes" id="UP000325440">
    <property type="component" value="Unassembled WGS sequence"/>
</dbReference>
<reference evidence="12 13" key="1">
    <citation type="submission" date="2019-08" db="EMBL/GenBank/DDBJ databases">
        <authorList>
            <person name="Alioto T."/>
            <person name="Alioto T."/>
            <person name="Gomez Garrido J."/>
        </authorList>
    </citation>
    <scope>NUCLEOTIDE SEQUENCE [LARGE SCALE GENOMIC DNA]</scope>
</reference>
<dbReference type="EMBL" id="CABPRJ010000046">
    <property type="protein sequence ID" value="VVC26785.1"/>
    <property type="molecule type" value="Genomic_DNA"/>
</dbReference>
<evidence type="ECO:0000256" key="7">
    <source>
        <dbReference type="ARBA" id="ARBA00023157"/>
    </source>
</evidence>
<protein>
    <submittedName>
        <fullName evidence="12">Transforming growth factor-beta, C-terminal,Cystine-knot cytokine,TGF-beta</fullName>
    </submittedName>
</protein>
<proteinExistence type="inferred from homology"/>
<keyword evidence="5 10" id="KW-0732">Signal</keyword>
<evidence type="ECO:0000256" key="1">
    <source>
        <dbReference type="ARBA" id="ARBA00004613"/>
    </source>
</evidence>
<dbReference type="InterPro" id="IPR001839">
    <property type="entry name" value="TGF-b_C"/>
</dbReference>
<evidence type="ECO:0000313" key="13">
    <source>
        <dbReference type="Proteomes" id="UP000325440"/>
    </source>
</evidence>
<dbReference type="PROSITE" id="PS51362">
    <property type="entry name" value="TGF_BETA_2"/>
    <property type="match status" value="1"/>
</dbReference>
<name>A0A5E4MA91_9HEMI</name>
<feature type="chain" id="PRO_5023001857" evidence="10">
    <location>
        <begin position="22"/>
        <end position="418"/>
    </location>
</feature>
<evidence type="ECO:0000256" key="5">
    <source>
        <dbReference type="ARBA" id="ARBA00022729"/>
    </source>
</evidence>
<evidence type="ECO:0000313" key="12">
    <source>
        <dbReference type="EMBL" id="VVC26785.1"/>
    </source>
</evidence>
<dbReference type="PROSITE" id="PS00250">
    <property type="entry name" value="TGF_BETA_1"/>
    <property type="match status" value="1"/>
</dbReference>
<dbReference type="SUPFAM" id="SSF57501">
    <property type="entry name" value="Cystine-knot cytokines"/>
    <property type="match status" value="1"/>
</dbReference>
<evidence type="ECO:0000256" key="3">
    <source>
        <dbReference type="ARBA" id="ARBA00022514"/>
    </source>
</evidence>
<evidence type="ECO:0000256" key="10">
    <source>
        <dbReference type="SAM" id="SignalP"/>
    </source>
</evidence>
<comment type="subcellular location">
    <subcellularLocation>
        <location evidence="1">Secreted</location>
    </subcellularLocation>
</comment>
<dbReference type="InterPro" id="IPR029034">
    <property type="entry name" value="Cystine-knot_cytokine"/>
</dbReference>
<dbReference type="GO" id="GO:0032502">
    <property type="term" value="P:developmental process"/>
    <property type="evidence" value="ECO:0007669"/>
    <property type="project" value="UniProtKB-ARBA"/>
</dbReference>
<dbReference type="GO" id="GO:0008083">
    <property type="term" value="F:growth factor activity"/>
    <property type="evidence" value="ECO:0007669"/>
    <property type="project" value="UniProtKB-KW"/>
</dbReference>
<organism evidence="12 13">
    <name type="scientific">Cinara cedri</name>
    <dbReference type="NCBI Taxonomy" id="506608"/>
    <lineage>
        <taxon>Eukaryota</taxon>
        <taxon>Metazoa</taxon>
        <taxon>Ecdysozoa</taxon>
        <taxon>Arthropoda</taxon>
        <taxon>Hexapoda</taxon>
        <taxon>Insecta</taxon>
        <taxon>Pterygota</taxon>
        <taxon>Neoptera</taxon>
        <taxon>Paraneoptera</taxon>
        <taxon>Hemiptera</taxon>
        <taxon>Sternorrhyncha</taxon>
        <taxon>Aphidomorpha</taxon>
        <taxon>Aphidoidea</taxon>
        <taxon>Aphididae</taxon>
        <taxon>Lachninae</taxon>
        <taxon>Cinara</taxon>
    </lineage>
</organism>
<feature type="signal peptide" evidence="10">
    <location>
        <begin position="1"/>
        <end position="21"/>
    </location>
</feature>
<dbReference type="SMART" id="SM00204">
    <property type="entry name" value="TGFB"/>
    <property type="match status" value="1"/>
</dbReference>
<dbReference type="Pfam" id="PF00688">
    <property type="entry name" value="TGFb_propeptide"/>
    <property type="match status" value="1"/>
</dbReference>
<comment type="similarity">
    <text evidence="2 9">Belongs to the TGF-beta family.</text>
</comment>
<dbReference type="CDD" id="cd13761">
    <property type="entry name" value="TGF_beta_BMP5_like"/>
    <property type="match status" value="1"/>
</dbReference>
<dbReference type="OrthoDB" id="5987191at2759"/>
<evidence type="ECO:0000256" key="6">
    <source>
        <dbReference type="ARBA" id="ARBA00023030"/>
    </source>
</evidence>
<keyword evidence="8" id="KW-0325">Glycoprotein</keyword>
<evidence type="ECO:0000256" key="4">
    <source>
        <dbReference type="ARBA" id="ARBA00022525"/>
    </source>
</evidence>
<dbReference type="GO" id="GO:0005125">
    <property type="term" value="F:cytokine activity"/>
    <property type="evidence" value="ECO:0007669"/>
    <property type="project" value="UniProtKB-KW"/>
</dbReference>
<evidence type="ECO:0000256" key="2">
    <source>
        <dbReference type="ARBA" id="ARBA00006656"/>
    </source>
</evidence>
<keyword evidence="13" id="KW-1185">Reference proteome</keyword>
<feature type="domain" description="TGF-beta family profile" evidence="11">
    <location>
        <begin position="290"/>
        <end position="418"/>
    </location>
</feature>